<evidence type="ECO:0000313" key="3">
    <source>
        <dbReference type="WBParaSite" id="nRc.2.0.1.t29609-RA"/>
    </source>
</evidence>
<proteinExistence type="predicted"/>
<feature type="compositionally biased region" description="Basic and acidic residues" evidence="1">
    <location>
        <begin position="58"/>
        <end position="69"/>
    </location>
</feature>
<dbReference type="AlphaFoldDB" id="A0A915JU71"/>
<accession>A0A915JU71</accession>
<evidence type="ECO:0000313" key="2">
    <source>
        <dbReference type="Proteomes" id="UP000887565"/>
    </source>
</evidence>
<reference evidence="3" key="1">
    <citation type="submission" date="2022-11" db="UniProtKB">
        <authorList>
            <consortium name="WormBaseParasite"/>
        </authorList>
    </citation>
    <scope>IDENTIFICATION</scope>
</reference>
<protein>
    <submittedName>
        <fullName evidence="3">Uncharacterized protein</fullName>
    </submittedName>
</protein>
<dbReference type="WBParaSite" id="nRc.2.0.1.t29609-RA">
    <property type="protein sequence ID" value="nRc.2.0.1.t29609-RA"/>
    <property type="gene ID" value="nRc.2.0.1.g29609"/>
</dbReference>
<feature type="region of interest" description="Disordered" evidence="1">
    <location>
        <begin position="58"/>
        <end position="78"/>
    </location>
</feature>
<evidence type="ECO:0000256" key="1">
    <source>
        <dbReference type="SAM" id="MobiDB-lite"/>
    </source>
</evidence>
<sequence length="95" mass="10592">MHSRVWTNRLDDEVIKDLMMLNAQAMTTWPQTKLVKPKINGLLGPMLVKCPTAKKMNVKHDVSRVDPSAKSRQPINGVAPMEASAEAPLFGFFKS</sequence>
<name>A0A915JU71_ROMCU</name>
<keyword evidence="2" id="KW-1185">Reference proteome</keyword>
<organism evidence="2 3">
    <name type="scientific">Romanomermis culicivorax</name>
    <name type="common">Nematode worm</name>
    <dbReference type="NCBI Taxonomy" id="13658"/>
    <lineage>
        <taxon>Eukaryota</taxon>
        <taxon>Metazoa</taxon>
        <taxon>Ecdysozoa</taxon>
        <taxon>Nematoda</taxon>
        <taxon>Enoplea</taxon>
        <taxon>Dorylaimia</taxon>
        <taxon>Mermithida</taxon>
        <taxon>Mermithoidea</taxon>
        <taxon>Mermithidae</taxon>
        <taxon>Romanomermis</taxon>
    </lineage>
</organism>
<dbReference type="Proteomes" id="UP000887565">
    <property type="component" value="Unplaced"/>
</dbReference>